<protein>
    <submittedName>
        <fullName evidence="2">Uncharacterized protein</fullName>
    </submittedName>
</protein>
<evidence type="ECO:0000313" key="2">
    <source>
        <dbReference type="EMBL" id="GHA13571.1"/>
    </source>
</evidence>
<dbReference type="AlphaFoldDB" id="A0A918RUX0"/>
<organism evidence="2 3">
    <name type="scientific">Streptomyces echinoruber</name>
    <dbReference type="NCBI Taxonomy" id="68898"/>
    <lineage>
        <taxon>Bacteria</taxon>
        <taxon>Bacillati</taxon>
        <taxon>Actinomycetota</taxon>
        <taxon>Actinomycetes</taxon>
        <taxon>Kitasatosporales</taxon>
        <taxon>Streptomycetaceae</taxon>
        <taxon>Streptomyces</taxon>
    </lineage>
</organism>
<dbReference type="EMBL" id="BMWH01000036">
    <property type="protein sequence ID" value="GHA13571.1"/>
    <property type="molecule type" value="Genomic_DNA"/>
</dbReference>
<gene>
    <name evidence="2" type="ORF">GCM10010389_60510</name>
</gene>
<evidence type="ECO:0000256" key="1">
    <source>
        <dbReference type="SAM" id="MobiDB-lite"/>
    </source>
</evidence>
<comment type="caution">
    <text evidence="2">The sequence shown here is derived from an EMBL/GenBank/DDBJ whole genome shotgun (WGS) entry which is preliminary data.</text>
</comment>
<name>A0A918RUX0_9ACTN</name>
<proteinExistence type="predicted"/>
<keyword evidence="3" id="KW-1185">Reference proteome</keyword>
<feature type="region of interest" description="Disordered" evidence="1">
    <location>
        <begin position="34"/>
        <end position="59"/>
    </location>
</feature>
<accession>A0A918RUX0</accession>
<reference evidence="2" key="2">
    <citation type="submission" date="2020-09" db="EMBL/GenBank/DDBJ databases">
        <authorList>
            <person name="Sun Q."/>
            <person name="Ohkuma M."/>
        </authorList>
    </citation>
    <scope>NUCLEOTIDE SEQUENCE</scope>
    <source>
        <strain evidence="2">JCM 5016</strain>
    </source>
</reference>
<sequence length="59" mass="6423">MITGQATVPVPQAEPPPIPRCAICRAAATTRERARQIGSPLSVRAASDTIREHPHRRVQ</sequence>
<reference evidence="2" key="1">
    <citation type="journal article" date="2014" name="Int. J. Syst. Evol. Microbiol.">
        <title>Complete genome sequence of Corynebacterium casei LMG S-19264T (=DSM 44701T), isolated from a smear-ripened cheese.</title>
        <authorList>
            <consortium name="US DOE Joint Genome Institute (JGI-PGF)"/>
            <person name="Walter F."/>
            <person name="Albersmeier A."/>
            <person name="Kalinowski J."/>
            <person name="Ruckert C."/>
        </authorList>
    </citation>
    <scope>NUCLEOTIDE SEQUENCE</scope>
    <source>
        <strain evidence="2">JCM 5016</strain>
    </source>
</reference>
<evidence type="ECO:0000313" key="3">
    <source>
        <dbReference type="Proteomes" id="UP000623010"/>
    </source>
</evidence>
<dbReference type="Proteomes" id="UP000623010">
    <property type="component" value="Unassembled WGS sequence"/>
</dbReference>